<name>A0A6L6XRU4_9ACTN</name>
<dbReference type="GO" id="GO:0005886">
    <property type="term" value="C:plasma membrane"/>
    <property type="evidence" value="ECO:0007669"/>
    <property type="project" value="UniProtKB-SubCell"/>
</dbReference>
<evidence type="ECO:0000256" key="14">
    <source>
        <dbReference type="ARBA" id="ARBA00047599"/>
    </source>
</evidence>
<evidence type="ECO:0000256" key="12">
    <source>
        <dbReference type="ARBA" id="ARBA00023027"/>
    </source>
</evidence>
<organism evidence="19 20">
    <name type="scientific">Nocardioides agri</name>
    <dbReference type="NCBI Taxonomy" id="2682843"/>
    <lineage>
        <taxon>Bacteria</taxon>
        <taxon>Bacillati</taxon>
        <taxon>Actinomycetota</taxon>
        <taxon>Actinomycetes</taxon>
        <taxon>Propionibacteriales</taxon>
        <taxon>Nocardioidaceae</taxon>
        <taxon>Nocardioides</taxon>
    </lineage>
</organism>
<dbReference type="GO" id="GO:0050136">
    <property type="term" value="F:NADH dehydrogenase (quinone) (non-electrogenic) activity"/>
    <property type="evidence" value="ECO:0007669"/>
    <property type="project" value="UniProtKB-EC"/>
</dbReference>
<reference evidence="19 20" key="1">
    <citation type="submission" date="2019-12" db="EMBL/GenBank/DDBJ databases">
        <authorList>
            <person name="Huq M.A."/>
        </authorList>
    </citation>
    <scope>NUCLEOTIDE SEQUENCE [LARGE SCALE GENOMIC DNA]</scope>
    <source>
        <strain evidence="19 20">MAH-18</strain>
    </source>
</reference>
<comment type="subcellular location">
    <subcellularLocation>
        <location evidence="2">Cell inner membrane</location>
        <topology evidence="2">Single-pass membrane protein</topology>
    </subcellularLocation>
</comment>
<dbReference type="RefSeq" id="WP_157342166.1">
    <property type="nucleotide sequence ID" value="NZ_WSEK01000004.1"/>
</dbReference>
<comment type="similarity">
    <text evidence="3">Belongs to the NADH dehydrogenase family.</text>
</comment>
<dbReference type="PRINTS" id="PR00368">
    <property type="entry name" value="FADPNR"/>
</dbReference>
<dbReference type="FunFam" id="3.50.50.100:FF:000011">
    <property type="entry name" value="Membrane NADH dehydrogenase"/>
    <property type="match status" value="1"/>
</dbReference>
<dbReference type="Gene3D" id="3.50.50.100">
    <property type="match status" value="1"/>
</dbReference>
<evidence type="ECO:0000256" key="5">
    <source>
        <dbReference type="ARBA" id="ARBA00022475"/>
    </source>
</evidence>
<keyword evidence="8 17" id="KW-0812">Transmembrane</keyword>
<feature type="transmembrane region" description="Helical" evidence="17">
    <location>
        <begin position="375"/>
        <end position="401"/>
    </location>
</feature>
<dbReference type="Pfam" id="PF07992">
    <property type="entry name" value="Pyr_redox_2"/>
    <property type="match status" value="1"/>
</dbReference>
<dbReference type="EMBL" id="WSEK01000004">
    <property type="protein sequence ID" value="MVQ49483.1"/>
    <property type="molecule type" value="Genomic_DNA"/>
</dbReference>
<keyword evidence="6" id="KW-0997">Cell inner membrane</keyword>
<evidence type="ECO:0000256" key="4">
    <source>
        <dbReference type="ARBA" id="ARBA00012637"/>
    </source>
</evidence>
<dbReference type="InterPro" id="IPR023753">
    <property type="entry name" value="FAD/NAD-binding_dom"/>
</dbReference>
<keyword evidence="11" id="KW-0560">Oxidoreductase</keyword>
<evidence type="ECO:0000256" key="13">
    <source>
        <dbReference type="ARBA" id="ARBA00023136"/>
    </source>
</evidence>
<evidence type="ECO:0000256" key="7">
    <source>
        <dbReference type="ARBA" id="ARBA00022630"/>
    </source>
</evidence>
<feature type="region of interest" description="Disordered" evidence="16">
    <location>
        <begin position="474"/>
        <end position="495"/>
    </location>
</feature>
<evidence type="ECO:0000313" key="20">
    <source>
        <dbReference type="Proteomes" id="UP000473525"/>
    </source>
</evidence>
<dbReference type="InterPro" id="IPR045024">
    <property type="entry name" value="NDH-2"/>
</dbReference>
<evidence type="ECO:0000256" key="2">
    <source>
        <dbReference type="ARBA" id="ARBA00004377"/>
    </source>
</evidence>
<dbReference type="SUPFAM" id="SSF51905">
    <property type="entry name" value="FAD/NAD(P)-binding domain"/>
    <property type="match status" value="1"/>
</dbReference>
<keyword evidence="5" id="KW-1003">Cell membrane</keyword>
<evidence type="ECO:0000256" key="11">
    <source>
        <dbReference type="ARBA" id="ARBA00023002"/>
    </source>
</evidence>
<evidence type="ECO:0000256" key="8">
    <source>
        <dbReference type="ARBA" id="ARBA00022692"/>
    </source>
</evidence>
<evidence type="ECO:0000256" key="1">
    <source>
        <dbReference type="ARBA" id="ARBA00001974"/>
    </source>
</evidence>
<evidence type="ECO:0000256" key="15">
    <source>
        <dbReference type="ARBA" id="ARBA00052097"/>
    </source>
</evidence>
<protein>
    <recommendedName>
        <fullName evidence="4">NADH:ubiquinone reductase (non-electrogenic)</fullName>
        <ecNumber evidence="4">1.6.5.9</ecNumber>
    </recommendedName>
</protein>
<comment type="caution">
    <text evidence="19">The sequence shown here is derived from an EMBL/GenBank/DDBJ whole genome shotgun (WGS) entry which is preliminary data.</text>
</comment>
<evidence type="ECO:0000259" key="18">
    <source>
        <dbReference type="Pfam" id="PF07992"/>
    </source>
</evidence>
<comment type="catalytic activity">
    <reaction evidence="15">
        <text>a menaquinone + NADH + H(+) = a menaquinol + NAD(+)</text>
        <dbReference type="Rhea" id="RHEA:29235"/>
        <dbReference type="Rhea" id="RHEA-COMP:9537"/>
        <dbReference type="Rhea" id="RHEA-COMP:9539"/>
        <dbReference type="ChEBI" id="CHEBI:15378"/>
        <dbReference type="ChEBI" id="CHEBI:16374"/>
        <dbReference type="ChEBI" id="CHEBI:18151"/>
        <dbReference type="ChEBI" id="CHEBI:57540"/>
        <dbReference type="ChEBI" id="CHEBI:57945"/>
    </reaction>
</comment>
<sequence>MAAQPISPTSQRHRVVVIGSGFGGLFGTKALRRADVDVTMVAKTTHHLFQPLLYQVATGILSQGEIAPPTREILSGQKNAQVLLGEVTDIDLEARTVTSQVLGRSTVTPYDSLIVAAGAGQSYFGNDHFSEFAPGMKSIDDALELRGRIFGAFEMAEIGATRGENVDHLLTFVVVGAGPTGVEMAGQIAELAHRTLKKDFRAINSRHARVVLVDAAPQVLPPFGKKLGEKAKGELEKLGVEVVLGAMVTDVDERGIEMKFKDGSVERIDSVTKIWAAGVQANPLGRTLSDQTGAPLDRAGRIAVNPDLTLPGYPEVFVVGDMIALDNLPGVAQVAIQGAKYAAKEIDNRLSSKPSQGPFRYFDKGSMAIISRFRAVALIGSLRLTGVVAWLMWLALHLIYITGFKNRVTALLHWFVSFIGRGRSERTTTEQQIFARSALGRLKRGAADLVSDPGIYDAARSVLETTRRAELEAQAEEEARLTDAGQRGVPAEQRA</sequence>
<comment type="catalytic activity">
    <reaction evidence="14">
        <text>a quinone + NADH + H(+) = a quinol + NAD(+)</text>
        <dbReference type="Rhea" id="RHEA:46160"/>
        <dbReference type="ChEBI" id="CHEBI:15378"/>
        <dbReference type="ChEBI" id="CHEBI:24646"/>
        <dbReference type="ChEBI" id="CHEBI:57540"/>
        <dbReference type="ChEBI" id="CHEBI:57945"/>
        <dbReference type="ChEBI" id="CHEBI:132124"/>
        <dbReference type="EC" id="1.6.5.9"/>
    </reaction>
</comment>
<evidence type="ECO:0000256" key="3">
    <source>
        <dbReference type="ARBA" id="ARBA00005272"/>
    </source>
</evidence>
<evidence type="ECO:0000256" key="10">
    <source>
        <dbReference type="ARBA" id="ARBA00022989"/>
    </source>
</evidence>
<accession>A0A6L6XRU4</accession>
<dbReference type="PRINTS" id="PR00411">
    <property type="entry name" value="PNDRDTASEI"/>
</dbReference>
<comment type="cofactor">
    <cofactor evidence="1">
        <name>FAD</name>
        <dbReference type="ChEBI" id="CHEBI:57692"/>
    </cofactor>
</comment>
<keyword evidence="13 17" id="KW-0472">Membrane</keyword>
<gene>
    <name evidence="19" type="ORF">GON03_09840</name>
</gene>
<dbReference type="AlphaFoldDB" id="A0A6L6XRU4"/>
<evidence type="ECO:0000313" key="19">
    <source>
        <dbReference type="EMBL" id="MVQ49483.1"/>
    </source>
</evidence>
<keyword evidence="12" id="KW-0520">NAD</keyword>
<dbReference type="EC" id="1.6.5.9" evidence="4"/>
<evidence type="ECO:0000256" key="6">
    <source>
        <dbReference type="ARBA" id="ARBA00022519"/>
    </source>
</evidence>
<keyword evidence="9" id="KW-0274">FAD</keyword>
<feature type="domain" description="FAD/NAD(P)-binding" evidence="18">
    <location>
        <begin position="14"/>
        <end position="338"/>
    </location>
</feature>
<evidence type="ECO:0000256" key="9">
    <source>
        <dbReference type="ARBA" id="ARBA00022827"/>
    </source>
</evidence>
<dbReference type="Proteomes" id="UP000473525">
    <property type="component" value="Unassembled WGS sequence"/>
</dbReference>
<dbReference type="PANTHER" id="PTHR43706:SF47">
    <property type="entry name" value="EXTERNAL NADH-UBIQUINONE OXIDOREDUCTASE 1, MITOCHONDRIAL-RELATED"/>
    <property type="match status" value="1"/>
</dbReference>
<evidence type="ECO:0000256" key="16">
    <source>
        <dbReference type="SAM" id="MobiDB-lite"/>
    </source>
</evidence>
<dbReference type="PANTHER" id="PTHR43706">
    <property type="entry name" value="NADH DEHYDROGENASE"/>
    <property type="match status" value="1"/>
</dbReference>
<proteinExistence type="inferred from homology"/>
<keyword evidence="7" id="KW-0285">Flavoprotein</keyword>
<evidence type="ECO:0000256" key="17">
    <source>
        <dbReference type="SAM" id="Phobius"/>
    </source>
</evidence>
<keyword evidence="10 17" id="KW-1133">Transmembrane helix</keyword>
<dbReference type="InterPro" id="IPR036188">
    <property type="entry name" value="FAD/NAD-bd_sf"/>
</dbReference>
<keyword evidence="20" id="KW-1185">Reference proteome</keyword>